<dbReference type="Proteomes" id="UP001214638">
    <property type="component" value="Unassembled WGS sequence"/>
</dbReference>
<protein>
    <submittedName>
        <fullName evidence="2">Uncharacterized protein</fullName>
    </submittedName>
</protein>
<comment type="caution">
    <text evidence="2">The sequence shown here is derived from an EMBL/GenBank/DDBJ whole genome shotgun (WGS) entry which is preliminary data.</text>
</comment>
<organism evidence="2 3">
    <name type="scientific">Babesia duncani</name>
    <dbReference type="NCBI Taxonomy" id="323732"/>
    <lineage>
        <taxon>Eukaryota</taxon>
        <taxon>Sar</taxon>
        <taxon>Alveolata</taxon>
        <taxon>Apicomplexa</taxon>
        <taxon>Aconoidasida</taxon>
        <taxon>Piroplasmida</taxon>
        <taxon>Babesiidae</taxon>
        <taxon>Babesia</taxon>
    </lineage>
</organism>
<evidence type="ECO:0000313" key="2">
    <source>
        <dbReference type="EMBL" id="KAK2196004.1"/>
    </source>
</evidence>
<proteinExistence type="predicted"/>
<evidence type="ECO:0000313" key="3">
    <source>
        <dbReference type="Proteomes" id="UP001214638"/>
    </source>
</evidence>
<accession>A0AAD9PJG1</accession>
<name>A0AAD9PJG1_9APIC</name>
<dbReference type="EMBL" id="JALLKP010000003">
    <property type="protein sequence ID" value="KAK2196004.1"/>
    <property type="molecule type" value="Genomic_DNA"/>
</dbReference>
<dbReference type="KEGG" id="bdw:94336899"/>
<dbReference type="GeneID" id="94336899"/>
<dbReference type="RefSeq" id="XP_067802846.1">
    <property type="nucleotide sequence ID" value="XM_067947624.1"/>
</dbReference>
<reference evidence="2" key="1">
    <citation type="journal article" date="2023" name="Nat. Microbiol.">
        <title>Babesia duncani multi-omics identifies virulence factors and drug targets.</title>
        <authorList>
            <person name="Singh P."/>
            <person name="Lonardi S."/>
            <person name="Liang Q."/>
            <person name="Vydyam P."/>
            <person name="Khabirova E."/>
            <person name="Fang T."/>
            <person name="Gihaz S."/>
            <person name="Thekkiniath J."/>
            <person name="Munshi M."/>
            <person name="Abel S."/>
            <person name="Ciampossin L."/>
            <person name="Batugedara G."/>
            <person name="Gupta M."/>
            <person name="Lu X.M."/>
            <person name="Lenz T."/>
            <person name="Chakravarty S."/>
            <person name="Cornillot E."/>
            <person name="Hu Y."/>
            <person name="Ma W."/>
            <person name="Gonzalez L.M."/>
            <person name="Sanchez S."/>
            <person name="Estrada K."/>
            <person name="Sanchez-Flores A."/>
            <person name="Montero E."/>
            <person name="Harb O.S."/>
            <person name="Le Roch K.G."/>
            <person name="Mamoun C.B."/>
        </authorList>
    </citation>
    <scope>NUCLEOTIDE SEQUENCE</scope>
    <source>
        <strain evidence="2">WA1</strain>
    </source>
</reference>
<evidence type="ECO:0000256" key="1">
    <source>
        <dbReference type="SAM" id="SignalP"/>
    </source>
</evidence>
<sequence>MSYLKSIHARFLIVFLIYSTLNIFAHCGLTVDIDKVSDYEGIKVECTTTNKGSSVCKHSSITDDFITLVVGNGTVYKSAIATLEKFVIVYKVGLHRYFKIHNPTWDPSNPYIGFKYKYIWVSDGVLNFIGNIKYMDDIVTLIKDECNLQLSKRNDCVFTEYIENGYMFKVKDHVKIRHVRYSNKKLTTLDEINNVEFYKATRMKHFYYTIYTFFYKDINDNKVSSDYVLQSPRIPLIPIMKKLNIVDANGQKTFISEPESSSDDPVIITINLDEHVETTSICKVTDETQSVVPRKAYLAHQVAVFKGILTYGIPLEFEERKPFLIIYYRNNGHPLIQTLSYDNNVIILKEYKYFNKNWITSIILDPSKLVYLFPLYIDRNVDDRLYFKQQRRFGGDDVVCYTARKHVAFSQVISNAGVLFNNDINEPIYQFIIRGKTIEILIKRMGGFERWYKELGSTSWIKAPDDRPQYSSVDTLI</sequence>
<gene>
    <name evidence="2" type="ORF">BdWA1_002602</name>
</gene>
<feature type="chain" id="PRO_5042068208" evidence="1">
    <location>
        <begin position="31"/>
        <end position="477"/>
    </location>
</feature>
<keyword evidence="3" id="KW-1185">Reference proteome</keyword>
<dbReference type="AlphaFoldDB" id="A0AAD9PJG1"/>
<feature type="signal peptide" evidence="1">
    <location>
        <begin position="1"/>
        <end position="30"/>
    </location>
</feature>
<keyword evidence="1" id="KW-0732">Signal</keyword>